<reference evidence="3" key="1">
    <citation type="submission" date="2025-08" db="UniProtKB">
        <authorList>
            <consortium name="RefSeq"/>
        </authorList>
    </citation>
    <scope>IDENTIFICATION</scope>
</reference>
<dbReference type="GeneID" id="136079150"/>
<dbReference type="Pfam" id="PF26634">
    <property type="entry name" value="DUF8207"/>
    <property type="match status" value="1"/>
</dbReference>
<feature type="domain" description="DUF8207" evidence="1">
    <location>
        <begin position="122"/>
        <end position="181"/>
    </location>
</feature>
<sequence>MSFLKITDTEKRDQVVKELSESKKRIQQNHLSEKIGDSNLQIDLSKLYKPLIDSQSGIKEDISKLQDQANQFALTFSNAYPEILTYGSKETFLMDPKDLMPSDEFLKLGKTATDYFRMYTYSTPGLWELLTKSNPNKEIYNIDDLHNYRDIIIQTDAITTDSGKPKSSRGEKYKEIIAPIWKELKRTRMLEYQRESKGTGIGLIILPSDPTALVDMYELRIAAWRAGNTGSRNEAVAICDELLRQGVMNSDQYKAIQNNLAI</sequence>
<evidence type="ECO:0000313" key="3">
    <source>
        <dbReference type="RefSeq" id="XP_065650942.1"/>
    </source>
</evidence>
<dbReference type="Proteomes" id="UP001652625">
    <property type="component" value="Chromosome 04"/>
</dbReference>
<evidence type="ECO:0000259" key="1">
    <source>
        <dbReference type="Pfam" id="PF26634"/>
    </source>
</evidence>
<name>A0ABM4BPB2_HYDVU</name>
<dbReference type="PANTHER" id="PTHR35374:SF1">
    <property type="entry name" value="PROTEIN KINASE DOMAIN-CONTAINING PROTEIN"/>
    <property type="match status" value="1"/>
</dbReference>
<evidence type="ECO:0000313" key="2">
    <source>
        <dbReference type="Proteomes" id="UP001652625"/>
    </source>
</evidence>
<dbReference type="InterPro" id="IPR058520">
    <property type="entry name" value="DUF8207"/>
</dbReference>
<dbReference type="PANTHER" id="PTHR35374">
    <property type="entry name" value="CYCLIN-DEPENDENT KINASE 11A-LIKE"/>
    <property type="match status" value="1"/>
</dbReference>
<protein>
    <submittedName>
        <fullName evidence="3">Uncharacterized protein LOC136079150</fullName>
    </submittedName>
</protein>
<dbReference type="RefSeq" id="XP_065650942.1">
    <property type="nucleotide sequence ID" value="XM_065794870.1"/>
</dbReference>
<proteinExistence type="predicted"/>
<accession>A0ABM4BPB2</accession>
<gene>
    <name evidence="3" type="primary">LOC136079150</name>
</gene>
<organism evidence="2 3">
    <name type="scientific">Hydra vulgaris</name>
    <name type="common">Hydra</name>
    <name type="synonym">Hydra attenuata</name>
    <dbReference type="NCBI Taxonomy" id="6087"/>
    <lineage>
        <taxon>Eukaryota</taxon>
        <taxon>Metazoa</taxon>
        <taxon>Cnidaria</taxon>
        <taxon>Hydrozoa</taxon>
        <taxon>Hydroidolina</taxon>
        <taxon>Anthoathecata</taxon>
        <taxon>Aplanulata</taxon>
        <taxon>Hydridae</taxon>
        <taxon>Hydra</taxon>
    </lineage>
</organism>
<keyword evidence="2" id="KW-1185">Reference proteome</keyword>